<accession>F0XML4</accession>
<dbReference type="GeneID" id="25979730"/>
<dbReference type="HOGENOM" id="CLU_2688062_0_0_1"/>
<sequence length="74" mass="8193">MEWGKKRTERRAETVQRVGHGQAMGEEFVVVASYACLVSVKRSVKNGHPPVWTPPADWPVAEIFGTTGGPEWVT</sequence>
<dbReference type="EMBL" id="GL629794">
    <property type="protein sequence ID" value="EFX01368.1"/>
    <property type="molecule type" value="Genomic_DNA"/>
</dbReference>
<evidence type="ECO:0000313" key="1">
    <source>
        <dbReference type="EMBL" id="EFX01368.1"/>
    </source>
</evidence>
<keyword evidence="2" id="KW-1185">Reference proteome</keyword>
<evidence type="ECO:0000313" key="2">
    <source>
        <dbReference type="Proteomes" id="UP000007796"/>
    </source>
</evidence>
<dbReference type="InParanoid" id="F0XML4"/>
<name>F0XML4_GROCL</name>
<organism evidence="2">
    <name type="scientific">Grosmannia clavigera (strain kw1407 / UAMH 11150)</name>
    <name type="common">Blue stain fungus</name>
    <name type="synonym">Graphiocladiella clavigera</name>
    <dbReference type="NCBI Taxonomy" id="655863"/>
    <lineage>
        <taxon>Eukaryota</taxon>
        <taxon>Fungi</taxon>
        <taxon>Dikarya</taxon>
        <taxon>Ascomycota</taxon>
        <taxon>Pezizomycotina</taxon>
        <taxon>Sordariomycetes</taxon>
        <taxon>Sordariomycetidae</taxon>
        <taxon>Ophiostomatales</taxon>
        <taxon>Ophiostomataceae</taxon>
        <taxon>Leptographium</taxon>
    </lineage>
</organism>
<dbReference type="AlphaFoldDB" id="F0XML4"/>
<dbReference type="Proteomes" id="UP000007796">
    <property type="component" value="Unassembled WGS sequence"/>
</dbReference>
<protein>
    <submittedName>
        <fullName evidence="1">Uncharacterized protein</fullName>
    </submittedName>
</protein>
<gene>
    <name evidence="1" type="ORF">CMQ_6310</name>
</gene>
<dbReference type="RefSeq" id="XP_014170850.1">
    <property type="nucleotide sequence ID" value="XM_014315375.1"/>
</dbReference>
<reference evidence="1 2" key="1">
    <citation type="journal article" date="2011" name="Proc. Natl. Acad. Sci. U.S.A.">
        <title>Genome and transcriptome analyses of the mountain pine beetle-fungal symbiont Grosmannia clavigera, a lodgepole pine pathogen.</title>
        <authorList>
            <person name="DiGuistini S."/>
            <person name="Wang Y."/>
            <person name="Liao N.Y."/>
            <person name="Taylor G."/>
            <person name="Tanguay P."/>
            <person name="Feau N."/>
            <person name="Henrissat B."/>
            <person name="Chan S.K."/>
            <person name="Hesse-Orce U."/>
            <person name="Alamouti S.M."/>
            <person name="Tsui C.K.M."/>
            <person name="Docking R.T."/>
            <person name="Levasseur A."/>
            <person name="Haridas S."/>
            <person name="Robertson G."/>
            <person name="Birol I."/>
            <person name="Holt R.A."/>
            <person name="Marra M.A."/>
            <person name="Hamelin R.C."/>
            <person name="Hirst M."/>
            <person name="Jones S.J.M."/>
            <person name="Bohlmann J."/>
            <person name="Breuil C."/>
        </authorList>
    </citation>
    <scope>NUCLEOTIDE SEQUENCE [LARGE SCALE GENOMIC DNA]</scope>
    <source>
        <strain evidence="2">kw1407 / UAMH 11150</strain>
    </source>
</reference>
<proteinExistence type="predicted"/>